<dbReference type="EnsemblMetazoa" id="PPA37726.1">
    <property type="protein sequence ID" value="PPA37726.1"/>
    <property type="gene ID" value="WBGene00276095"/>
</dbReference>
<keyword evidence="2" id="KW-1185">Reference proteome</keyword>
<dbReference type="InterPro" id="IPR052338">
    <property type="entry name" value="Transposase_5"/>
</dbReference>
<dbReference type="Proteomes" id="UP000005239">
    <property type="component" value="Unassembled WGS sequence"/>
</dbReference>
<organism evidence="1 2">
    <name type="scientific">Pristionchus pacificus</name>
    <name type="common">Parasitic nematode worm</name>
    <dbReference type="NCBI Taxonomy" id="54126"/>
    <lineage>
        <taxon>Eukaryota</taxon>
        <taxon>Metazoa</taxon>
        <taxon>Ecdysozoa</taxon>
        <taxon>Nematoda</taxon>
        <taxon>Chromadorea</taxon>
        <taxon>Rhabditida</taxon>
        <taxon>Rhabditina</taxon>
        <taxon>Diplogasteromorpha</taxon>
        <taxon>Diplogasteroidea</taxon>
        <taxon>Neodiplogasteridae</taxon>
        <taxon>Pristionchus</taxon>
    </lineage>
</organism>
<name>A0A2A6CTA1_PRIPA</name>
<sequence>FFICKENVFCNITSHSNFEISLWTDSAPLISTRTTCMRKSSVDVDKLSVTLWCTNLFAYIADPLLVVAMLVTPEVTPAEKPVSRDDIISIIRDETLDLRKEVADNKNRIENVERRINSNYVKMVNLCTKGITPKCDWLRSIIKLLADIGILKEEETEAHIKVSDTLKRKLVNPTADVRKKFEDLSIKTGKGKSEAIRCYAKLDAIHPAPKHVPKLLVWGGISVRGPCPIMILRGKESIVDRQPSFSKTGHLHTQKIQVEDWPPESPDLNPIETVWAILKRWLTSTWKPQNLNDLEEGIQHWWNNCLTQELCVRLVERMQKKMKQIVARQGRPCPD</sequence>
<dbReference type="PANTHER" id="PTHR23022">
    <property type="entry name" value="TRANSPOSABLE ELEMENT-RELATED"/>
    <property type="match status" value="1"/>
</dbReference>
<dbReference type="PANTHER" id="PTHR23022:SF135">
    <property type="entry name" value="SI:DKEY-77F5.3"/>
    <property type="match status" value="1"/>
</dbReference>
<proteinExistence type="predicted"/>
<evidence type="ECO:0000313" key="2">
    <source>
        <dbReference type="Proteomes" id="UP000005239"/>
    </source>
</evidence>
<reference evidence="2" key="1">
    <citation type="journal article" date="2008" name="Nat. Genet.">
        <title>The Pristionchus pacificus genome provides a unique perspective on nematode lifestyle and parasitism.</title>
        <authorList>
            <person name="Dieterich C."/>
            <person name="Clifton S.W."/>
            <person name="Schuster L.N."/>
            <person name="Chinwalla A."/>
            <person name="Delehaunty K."/>
            <person name="Dinkelacker I."/>
            <person name="Fulton L."/>
            <person name="Fulton R."/>
            <person name="Godfrey J."/>
            <person name="Minx P."/>
            <person name="Mitreva M."/>
            <person name="Roeseler W."/>
            <person name="Tian H."/>
            <person name="Witte H."/>
            <person name="Yang S.P."/>
            <person name="Wilson R.K."/>
            <person name="Sommer R.J."/>
        </authorList>
    </citation>
    <scope>NUCLEOTIDE SEQUENCE [LARGE SCALE GENOMIC DNA]</scope>
    <source>
        <strain evidence="2">PS312</strain>
    </source>
</reference>
<dbReference type="AlphaFoldDB" id="A0A2A6CTA1"/>
<dbReference type="Gene3D" id="3.30.420.10">
    <property type="entry name" value="Ribonuclease H-like superfamily/Ribonuclease H"/>
    <property type="match status" value="1"/>
</dbReference>
<reference evidence="1" key="2">
    <citation type="submission" date="2022-06" db="UniProtKB">
        <authorList>
            <consortium name="EnsemblMetazoa"/>
        </authorList>
    </citation>
    <scope>IDENTIFICATION</scope>
    <source>
        <strain evidence="1">PS312</strain>
    </source>
</reference>
<dbReference type="Pfam" id="PF13358">
    <property type="entry name" value="DDE_3"/>
    <property type="match status" value="1"/>
</dbReference>
<evidence type="ECO:0000313" key="1">
    <source>
        <dbReference type="EnsemblMetazoa" id="PPA37726.1"/>
    </source>
</evidence>
<dbReference type="OrthoDB" id="5854164at2759"/>
<accession>A0A2A6CTA1</accession>
<dbReference type="InterPro" id="IPR038717">
    <property type="entry name" value="Tc1-like_DDE_dom"/>
</dbReference>
<gene>
    <name evidence="1" type="primary">WBGene00276095</name>
</gene>
<dbReference type="GO" id="GO:0003676">
    <property type="term" value="F:nucleic acid binding"/>
    <property type="evidence" value="ECO:0007669"/>
    <property type="project" value="InterPro"/>
</dbReference>
<accession>A0A8R1USJ7</accession>
<dbReference type="InterPro" id="IPR036397">
    <property type="entry name" value="RNaseH_sf"/>
</dbReference>
<protein>
    <submittedName>
        <fullName evidence="1">DDE_3 domain-containing protein</fullName>
    </submittedName>
</protein>